<proteinExistence type="predicted"/>
<keyword evidence="2" id="KW-1185">Reference proteome</keyword>
<protein>
    <recommendedName>
        <fullName evidence="3">Head-to-tail stopper</fullName>
    </recommendedName>
</protein>
<evidence type="ECO:0008006" key="3">
    <source>
        <dbReference type="Google" id="ProtNLM"/>
    </source>
</evidence>
<accession>A0ABU7KH88</accession>
<reference evidence="1 2" key="1">
    <citation type="submission" date="2023-08" db="EMBL/GenBank/DDBJ databases">
        <authorList>
            <person name="Girao M."/>
            <person name="Carvalho M.F."/>
        </authorList>
    </citation>
    <scope>NUCLEOTIDE SEQUENCE [LARGE SCALE GENOMIC DNA]</scope>
    <source>
        <strain evidence="1 2">CT-R113</strain>
    </source>
</reference>
<comment type="caution">
    <text evidence="1">The sequence shown here is derived from an EMBL/GenBank/DDBJ whole genome shotgun (WGS) entry which is preliminary data.</text>
</comment>
<evidence type="ECO:0000313" key="1">
    <source>
        <dbReference type="EMBL" id="MEE2041279.1"/>
    </source>
</evidence>
<evidence type="ECO:0000313" key="2">
    <source>
        <dbReference type="Proteomes" id="UP001356095"/>
    </source>
</evidence>
<dbReference type="RefSeq" id="WP_330095039.1">
    <property type="nucleotide sequence ID" value="NZ_JAUZMY010000045.1"/>
</dbReference>
<organism evidence="1 2">
    <name type="scientific">Nocardiopsis codii</name>
    <dbReference type="NCBI Taxonomy" id="3065942"/>
    <lineage>
        <taxon>Bacteria</taxon>
        <taxon>Bacillati</taxon>
        <taxon>Actinomycetota</taxon>
        <taxon>Actinomycetes</taxon>
        <taxon>Streptosporangiales</taxon>
        <taxon>Nocardiopsidaceae</taxon>
        <taxon>Nocardiopsis</taxon>
    </lineage>
</organism>
<dbReference type="Proteomes" id="UP001356095">
    <property type="component" value="Unassembled WGS sequence"/>
</dbReference>
<name>A0ABU7KH88_9ACTN</name>
<dbReference type="EMBL" id="JAUZMY010000045">
    <property type="protein sequence ID" value="MEE2041279.1"/>
    <property type="molecule type" value="Genomic_DNA"/>
</dbReference>
<gene>
    <name evidence="1" type="ORF">Q8791_29045</name>
</gene>
<sequence length="107" mass="11666">MAEIPAVLLRHRVDVEPYLGSGAHGDAYGPPVRVRAQVDEKRRLVRDKSGAEVVSEATLRGRLATESHYPPGSRVTLPTGRVTWVISAHRHDDAGLGGWQHTEVVLA</sequence>